<name>A0A804J3T4_MUSAM</name>
<dbReference type="KEGG" id="mus:103984429"/>
<evidence type="ECO:0000256" key="4">
    <source>
        <dbReference type="ARBA" id="ARBA00023242"/>
    </source>
</evidence>
<evidence type="ECO:0000256" key="2">
    <source>
        <dbReference type="ARBA" id="ARBA00023125"/>
    </source>
</evidence>
<reference evidence="8" key="2">
    <citation type="submission" date="2021-05" db="UniProtKB">
        <authorList>
            <consortium name="EnsemblPlants"/>
        </authorList>
    </citation>
    <scope>IDENTIFICATION</scope>
    <source>
        <strain evidence="8">subsp. malaccensis</strain>
    </source>
</reference>
<keyword evidence="9" id="KW-1185">Reference proteome</keyword>
<dbReference type="FunCoup" id="A0A804J3T4">
    <property type="interactions" value="2551"/>
</dbReference>
<dbReference type="InterPro" id="IPR025756">
    <property type="entry name" value="Myb_CC_LHEQLE"/>
</dbReference>
<dbReference type="GO" id="GO:0003677">
    <property type="term" value="F:DNA binding"/>
    <property type="evidence" value="ECO:0007669"/>
    <property type="project" value="UniProtKB-KW"/>
</dbReference>
<organism evidence="8 9">
    <name type="scientific">Musa acuminata subsp. malaccensis</name>
    <name type="common">Wild banana</name>
    <name type="synonym">Musa malaccensis</name>
    <dbReference type="NCBI Taxonomy" id="214687"/>
    <lineage>
        <taxon>Eukaryota</taxon>
        <taxon>Viridiplantae</taxon>
        <taxon>Streptophyta</taxon>
        <taxon>Embryophyta</taxon>
        <taxon>Tracheophyta</taxon>
        <taxon>Spermatophyta</taxon>
        <taxon>Magnoliopsida</taxon>
        <taxon>Liliopsida</taxon>
        <taxon>Zingiberales</taxon>
        <taxon>Musaceae</taxon>
        <taxon>Musa</taxon>
    </lineage>
</organism>
<dbReference type="GO" id="GO:0003700">
    <property type="term" value="F:DNA-binding transcription factor activity"/>
    <property type="evidence" value="ECO:0007669"/>
    <property type="project" value="InterPro"/>
</dbReference>
<feature type="compositionally biased region" description="Basic and acidic residues" evidence="5">
    <location>
        <begin position="453"/>
        <end position="466"/>
    </location>
</feature>
<dbReference type="InterPro" id="IPR006447">
    <property type="entry name" value="Myb_dom_plants"/>
</dbReference>
<feature type="domain" description="HTH myb-type" evidence="6">
    <location>
        <begin position="264"/>
        <end position="324"/>
    </location>
</feature>
<evidence type="ECO:0000256" key="3">
    <source>
        <dbReference type="ARBA" id="ARBA00023163"/>
    </source>
</evidence>
<evidence type="ECO:0000313" key="7">
    <source>
        <dbReference type="EMBL" id="CAG1838318.1"/>
    </source>
</evidence>
<dbReference type="InParanoid" id="A0A804J3T4"/>
<dbReference type="Pfam" id="PF00249">
    <property type="entry name" value="Myb_DNA-binding"/>
    <property type="match status" value="1"/>
</dbReference>
<dbReference type="SUPFAM" id="SSF46689">
    <property type="entry name" value="Homeodomain-like"/>
    <property type="match status" value="1"/>
</dbReference>
<keyword evidence="1" id="KW-0805">Transcription regulation</keyword>
<dbReference type="InterPro" id="IPR046955">
    <property type="entry name" value="PHR1-like"/>
</dbReference>
<evidence type="ECO:0000256" key="5">
    <source>
        <dbReference type="SAM" id="MobiDB-lite"/>
    </source>
</evidence>
<dbReference type="PROSITE" id="PS51294">
    <property type="entry name" value="HTH_MYB"/>
    <property type="match status" value="1"/>
</dbReference>
<protein>
    <submittedName>
        <fullName evidence="7">(wild Malaysian banana) hypothetical protein</fullName>
    </submittedName>
</protein>
<keyword evidence="2" id="KW-0238">DNA-binding</keyword>
<dbReference type="InterPro" id="IPR001005">
    <property type="entry name" value="SANT/Myb"/>
</dbReference>
<dbReference type="Pfam" id="PF14379">
    <property type="entry name" value="Myb_CC_LHEQLE"/>
    <property type="match status" value="1"/>
</dbReference>
<reference evidence="7" key="1">
    <citation type="submission" date="2021-03" db="EMBL/GenBank/DDBJ databases">
        <authorList>
            <consortium name="Genoscope - CEA"/>
            <person name="William W."/>
        </authorList>
    </citation>
    <scope>NUCLEOTIDE SEQUENCE</scope>
    <source>
        <strain evidence="7">Doubled-haploid Pahang</strain>
    </source>
</reference>
<dbReference type="Gramene" id="Ma05_t12720.8">
    <property type="protein sequence ID" value="Ma05_p12720.8"/>
    <property type="gene ID" value="Ma05_g12720"/>
</dbReference>
<dbReference type="Gene3D" id="1.10.10.60">
    <property type="entry name" value="Homeodomain-like"/>
    <property type="match status" value="1"/>
</dbReference>
<proteinExistence type="predicted"/>
<dbReference type="EMBL" id="HG996470">
    <property type="protein sequence ID" value="CAG1838318.1"/>
    <property type="molecule type" value="Genomic_DNA"/>
</dbReference>
<accession>A0A804J3T4</accession>
<dbReference type="NCBIfam" id="TIGR01557">
    <property type="entry name" value="myb_SHAQKYF"/>
    <property type="match status" value="1"/>
</dbReference>
<dbReference type="InterPro" id="IPR009057">
    <property type="entry name" value="Homeodomain-like_sf"/>
</dbReference>
<dbReference type="OMA" id="ASWHTES"/>
<dbReference type="InterPro" id="IPR017930">
    <property type="entry name" value="Myb_dom"/>
</dbReference>
<feature type="region of interest" description="Disordered" evidence="5">
    <location>
        <begin position="429"/>
        <end position="486"/>
    </location>
</feature>
<feature type="compositionally biased region" description="Polar residues" evidence="5">
    <location>
        <begin position="436"/>
        <end position="448"/>
    </location>
</feature>
<evidence type="ECO:0000313" key="8">
    <source>
        <dbReference type="EnsemblPlants" id="Ma05_p12720.8"/>
    </source>
</evidence>
<dbReference type="EnsemblPlants" id="Ma05_t12720.8">
    <property type="protein sequence ID" value="Ma05_p12720.8"/>
    <property type="gene ID" value="Ma05_g12720"/>
</dbReference>
<dbReference type="PANTHER" id="PTHR31499:SF80">
    <property type="entry name" value="HTH MYB-TYPE DOMAIN-CONTAINING PROTEIN"/>
    <property type="match status" value="1"/>
</dbReference>
<sequence length="486" mass="53691">MQSKVNGLRTMYAWKEMEAHSALPARKVNVEQLCTSGGSGVVSSSLPVLPTTVEEFPKLPDSQNILTGKQIRSDQLTSHYTPFVADSGNVQPLYPSPSGFSSDLDISSILPQERHTNSTPLVSQSLNEVCLPSAYSSYTGAFQVSTSNIPKDPTEVTWCPDSDQGILNCSDDGITGNNQIQSNSIVMSDDLNKQNEWWSEIMNEDWEELLNDKTVAESQPKVVYPAAQSSQNMSVHQLQTHQSVPCHSGEISAVTGPLSTATAAATKPRMRWTPELHECFVNAVNQLGGSEKATPKGVLKLMKVEGLTIYHVKSHLQKYRTARYRPDLSEGMSEKKITQSQEIPSLDLKTGIDLTEALRLQMEVQKQLHEQLEIQRNLQLRIEEQGKYLQMMFDKQCKTTMDKLHAPSTVEEPSNISSELTQSTAKIEFPDAGSNPIDSNKTQITEQIGNKRKMPDVEPSNHKDVDAVTDSPSSAAKCARVDDEEA</sequence>
<keyword evidence="3" id="KW-0804">Transcription</keyword>
<evidence type="ECO:0000313" key="9">
    <source>
        <dbReference type="Proteomes" id="UP000012960"/>
    </source>
</evidence>
<dbReference type="OrthoDB" id="551907at2759"/>
<dbReference type="AlphaFoldDB" id="A0A804J3T4"/>
<dbReference type="Proteomes" id="UP000012960">
    <property type="component" value="Unplaced"/>
</dbReference>
<evidence type="ECO:0000259" key="6">
    <source>
        <dbReference type="PROSITE" id="PS51294"/>
    </source>
</evidence>
<evidence type="ECO:0000256" key="1">
    <source>
        <dbReference type="ARBA" id="ARBA00023015"/>
    </source>
</evidence>
<dbReference type="FunFam" id="1.10.10.60:FF:000002">
    <property type="entry name" value="Myb family transcription factor"/>
    <property type="match status" value="1"/>
</dbReference>
<dbReference type="PANTHER" id="PTHR31499">
    <property type="entry name" value="MYB FAMILY TRANSCRIPTION FACTOR PHL11"/>
    <property type="match status" value="1"/>
</dbReference>
<keyword evidence="4" id="KW-0539">Nucleus</keyword>
<gene>
    <name evidence="7" type="ORF">GSMUA_264950.1</name>
</gene>